<evidence type="ECO:0000256" key="1">
    <source>
        <dbReference type="SAM" id="MobiDB-lite"/>
    </source>
</evidence>
<evidence type="ECO:0000313" key="2">
    <source>
        <dbReference type="EMBL" id="WQB71454.1"/>
    </source>
</evidence>
<feature type="region of interest" description="Disordered" evidence="1">
    <location>
        <begin position="75"/>
        <end position="105"/>
    </location>
</feature>
<evidence type="ECO:0000313" key="3">
    <source>
        <dbReference type="Proteomes" id="UP001324533"/>
    </source>
</evidence>
<proteinExistence type="predicted"/>
<gene>
    <name evidence="2" type="ORF">T9R20_05690</name>
</gene>
<dbReference type="Proteomes" id="UP001324533">
    <property type="component" value="Chromosome"/>
</dbReference>
<dbReference type="RefSeq" id="WP_322411571.1">
    <property type="nucleotide sequence ID" value="NZ_CP139779.1"/>
</dbReference>
<keyword evidence="3" id="KW-1185">Reference proteome</keyword>
<reference evidence="2 3" key="1">
    <citation type="submission" date="2023-06" db="EMBL/GenBank/DDBJ databases">
        <title>Rock-solubilizing bacteria, Microbacterium invictum, promotes re-establishment of vegetation in rocky wasteland by accelerating rock bio-weathering and reshaping soil bacterial community.</title>
        <authorList>
            <person name="Liu C."/>
        </authorList>
    </citation>
    <scope>NUCLEOTIDE SEQUENCE [LARGE SCALE GENOMIC DNA]</scope>
    <source>
        <strain evidence="2 3">X-18</strain>
    </source>
</reference>
<dbReference type="EMBL" id="CP139779">
    <property type="protein sequence ID" value="WQB71454.1"/>
    <property type="molecule type" value="Genomic_DNA"/>
</dbReference>
<name>A0ABZ0VDY1_9MICO</name>
<feature type="compositionally biased region" description="Basic and acidic residues" evidence="1">
    <location>
        <begin position="87"/>
        <end position="105"/>
    </location>
</feature>
<accession>A0ABZ0VDY1</accession>
<sequence length="133" mass="14241">MRVASSADWRDALPFETPVPAADVAPGDPARCAGCAADVAPWERTALFAVKHRHPNHHSGFVRFYCAGHVPAVAPPPPTAPSPARKARAERAPRERAAPQRRVVDDKPRPVCPDCFIEVSATGICGMCGERIA</sequence>
<protein>
    <submittedName>
        <fullName evidence="2">Glucose-6-phosphate dehydrogenase</fullName>
    </submittedName>
</protein>
<organism evidence="2 3">
    <name type="scientific">Microbacterium invictum</name>
    <dbReference type="NCBI Taxonomy" id="515415"/>
    <lineage>
        <taxon>Bacteria</taxon>
        <taxon>Bacillati</taxon>
        <taxon>Actinomycetota</taxon>
        <taxon>Actinomycetes</taxon>
        <taxon>Micrococcales</taxon>
        <taxon>Microbacteriaceae</taxon>
        <taxon>Microbacterium</taxon>
    </lineage>
</organism>